<reference evidence="1" key="1">
    <citation type="submission" date="2020-05" db="EMBL/GenBank/DDBJ databases">
        <title>Large-scale comparative analyses of tick genomes elucidate their genetic diversity and vector capacities.</title>
        <authorList>
            <person name="Jia N."/>
            <person name="Wang J."/>
            <person name="Shi W."/>
            <person name="Du L."/>
            <person name="Sun Y."/>
            <person name="Zhan W."/>
            <person name="Jiang J."/>
            <person name="Wang Q."/>
            <person name="Zhang B."/>
            <person name="Ji P."/>
            <person name="Sakyi L.B."/>
            <person name="Cui X."/>
            <person name="Yuan T."/>
            <person name="Jiang B."/>
            <person name="Yang W."/>
            <person name="Lam T.T.-Y."/>
            <person name="Chang Q."/>
            <person name="Ding S."/>
            <person name="Wang X."/>
            <person name="Zhu J."/>
            <person name="Ruan X."/>
            <person name="Zhao L."/>
            <person name="Wei J."/>
            <person name="Que T."/>
            <person name="Du C."/>
            <person name="Cheng J."/>
            <person name="Dai P."/>
            <person name="Han X."/>
            <person name="Huang E."/>
            <person name="Gao Y."/>
            <person name="Liu J."/>
            <person name="Shao H."/>
            <person name="Ye R."/>
            <person name="Li L."/>
            <person name="Wei W."/>
            <person name="Wang X."/>
            <person name="Wang C."/>
            <person name="Yang T."/>
            <person name="Huo Q."/>
            <person name="Li W."/>
            <person name="Guo W."/>
            <person name="Chen H."/>
            <person name="Zhou L."/>
            <person name="Ni X."/>
            <person name="Tian J."/>
            <person name="Zhou Y."/>
            <person name="Sheng Y."/>
            <person name="Liu T."/>
            <person name="Pan Y."/>
            <person name="Xia L."/>
            <person name="Li J."/>
            <person name="Zhao F."/>
            <person name="Cao W."/>
        </authorList>
    </citation>
    <scope>NUCLEOTIDE SEQUENCE</scope>
    <source>
        <strain evidence="1">Hyas-2018</strain>
    </source>
</reference>
<gene>
    <name evidence="1" type="ORF">HPB50_027101</name>
</gene>
<proteinExistence type="predicted"/>
<keyword evidence="2" id="KW-1185">Reference proteome</keyword>
<comment type="caution">
    <text evidence="1">The sequence shown here is derived from an EMBL/GenBank/DDBJ whole genome shotgun (WGS) entry which is preliminary data.</text>
</comment>
<dbReference type="Proteomes" id="UP000821845">
    <property type="component" value="Chromosome 2"/>
</dbReference>
<organism evidence="1 2">
    <name type="scientific">Hyalomma asiaticum</name>
    <name type="common">Tick</name>
    <dbReference type="NCBI Taxonomy" id="266040"/>
    <lineage>
        <taxon>Eukaryota</taxon>
        <taxon>Metazoa</taxon>
        <taxon>Ecdysozoa</taxon>
        <taxon>Arthropoda</taxon>
        <taxon>Chelicerata</taxon>
        <taxon>Arachnida</taxon>
        <taxon>Acari</taxon>
        <taxon>Parasitiformes</taxon>
        <taxon>Ixodida</taxon>
        <taxon>Ixodoidea</taxon>
        <taxon>Ixodidae</taxon>
        <taxon>Hyalomminae</taxon>
        <taxon>Hyalomma</taxon>
    </lineage>
</organism>
<dbReference type="EMBL" id="CM023482">
    <property type="protein sequence ID" value="KAH6940370.1"/>
    <property type="molecule type" value="Genomic_DNA"/>
</dbReference>
<evidence type="ECO:0000313" key="1">
    <source>
        <dbReference type="EMBL" id="KAH6940370.1"/>
    </source>
</evidence>
<sequence length="299" mass="34505">MQSEMLEKKFTSELAAIHRKLTELLDMKSKVDALSQIKTTVDSIEESMKVMSSKYDEVLAQMTQQSADISDLRRRVVKLEAQDKEKDVEKLQRELNELDQYSRRLNLQVNGLAYHENENLLVKLNQLATDLGLPQLSEFDIEAAHRIPSRNERKGDKPNTVIVRFSSRQTKEKWLAKKGELKKAKSAIFFSENLTTCNKKLFWEMKARALENKYDFAWHKNGKLFVRRSPSDRQGQHVVFRITHYLGERGSGSWATPSLLFSPERFVTFPTMASSCWGQMHCHECPICTRGAHVAGRIQ</sequence>
<name>A0ACB7T0D5_HYAAI</name>
<protein>
    <submittedName>
        <fullName evidence="1">Uncharacterized protein</fullName>
    </submittedName>
</protein>
<accession>A0ACB7T0D5</accession>
<evidence type="ECO:0000313" key="2">
    <source>
        <dbReference type="Proteomes" id="UP000821845"/>
    </source>
</evidence>